<proteinExistence type="predicted"/>
<reference evidence="2 3" key="1">
    <citation type="submission" date="2020-09" db="EMBL/GenBank/DDBJ databases">
        <title>Roseomonas.</title>
        <authorList>
            <person name="Zhu W."/>
        </authorList>
    </citation>
    <scope>NUCLEOTIDE SEQUENCE [LARGE SCALE GENOMIC DNA]</scope>
    <source>
        <strain evidence="2 3">573</strain>
    </source>
</reference>
<keyword evidence="1" id="KW-1133">Transmembrane helix</keyword>
<accession>A0ABS3KNJ8</accession>
<evidence type="ECO:0000313" key="3">
    <source>
        <dbReference type="Proteomes" id="UP001518989"/>
    </source>
</evidence>
<evidence type="ECO:0008006" key="4">
    <source>
        <dbReference type="Google" id="ProtNLM"/>
    </source>
</evidence>
<comment type="caution">
    <text evidence="2">The sequence shown here is derived from an EMBL/GenBank/DDBJ whole genome shotgun (WGS) entry which is preliminary data.</text>
</comment>
<protein>
    <recommendedName>
        <fullName evidence="4">Anti-sigma factor</fullName>
    </recommendedName>
</protein>
<dbReference type="EMBL" id="JACTNG010000002">
    <property type="protein sequence ID" value="MBO1078575.1"/>
    <property type="molecule type" value="Genomic_DNA"/>
</dbReference>
<feature type="transmembrane region" description="Helical" evidence="1">
    <location>
        <begin position="95"/>
        <end position="115"/>
    </location>
</feature>
<evidence type="ECO:0000256" key="1">
    <source>
        <dbReference type="SAM" id="Phobius"/>
    </source>
</evidence>
<dbReference type="RefSeq" id="WP_207443888.1">
    <property type="nucleotide sequence ID" value="NZ_CP061178.1"/>
</dbReference>
<sequence length="140" mass="15029">MSMRMVRFADLLDSHGADLARWPAAEAPAARALLAESPEAQRRLRAAARLDARLRASRAGPDDAALARMRAHVAREVARSPLPARPGWRQWLRPLLPMGGGAVLALAACGVWLSLSPPSPFTGTADFSAPRQIAMIESTD</sequence>
<name>A0ABS3KNJ8_9PROT</name>
<evidence type="ECO:0000313" key="2">
    <source>
        <dbReference type="EMBL" id="MBO1078575.1"/>
    </source>
</evidence>
<keyword evidence="1" id="KW-0472">Membrane</keyword>
<organism evidence="2 3">
    <name type="scientific">Roseomonas haemaphysalidis</name>
    <dbReference type="NCBI Taxonomy" id="2768162"/>
    <lineage>
        <taxon>Bacteria</taxon>
        <taxon>Pseudomonadati</taxon>
        <taxon>Pseudomonadota</taxon>
        <taxon>Alphaproteobacteria</taxon>
        <taxon>Acetobacterales</taxon>
        <taxon>Roseomonadaceae</taxon>
        <taxon>Roseomonas</taxon>
    </lineage>
</organism>
<keyword evidence="3" id="KW-1185">Reference proteome</keyword>
<dbReference type="Proteomes" id="UP001518989">
    <property type="component" value="Unassembled WGS sequence"/>
</dbReference>
<gene>
    <name evidence="2" type="ORF">IAI61_05995</name>
</gene>
<keyword evidence="1" id="KW-0812">Transmembrane</keyword>